<evidence type="ECO:0000256" key="20">
    <source>
        <dbReference type="ARBA" id="ARBA00047544"/>
    </source>
</evidence>
<evidence type="ECO:0000313" key="29">
    <source>
        <dbReference type="EMBL" id="EFO87910.1"/>
    </source>
</evidence>
<evidence type="ECO:0000256" key="4">
    <source>
        <dbReference type="ARBA" id="ARBA00022525"/>
    </source>
</evidence>
<dbReference type="SMART" id="SM00408">
    <property type="entry name" value="IGc2"/>
    <property type="match status" value="2"/>
</dbReference>
<dbReference type="GO" id="GO:0006979">
    <property type="term" value="P:response to oxidative stress"/>
    <property type="evidence" value="ECO:0007669"/>
    <property type="project" value="InterPro"/>
</dbReference>
<dbReference type="FunFam" id="2.60.40.10:FF:001895">
    <property type="entry name" value="PeroXidasiN (Drosophila peroxidase) homolog"/>
    <property type="match status" value="1"/>
</dbReference>
<sequence>MMVTFEKSSLPLHISHSVYFFVLFLKFSILQAMNLLLLLLATALWNSSLGSEEGCPERCTCDKKGFTVDCSSAGLIGIPKGISRNVRSLVLRNNRIHTLKRSDLAGLTQLESLVLTHNKIKVVEENILDDLHELKRLSLSHNELIYIPPLCSDSRPLASLNLKRNRIQFIDEQLLQYFPDLVQIDLSHNRIQSLRTKLFENLPSLTHAHLHANPWNCDCRVSKVKALLRKVEWERQAYCTNPIELRHQALDEVEDSLLKCAKPEEVSWTGEDFKLICAKNSTKPVVWLYENSEVDSSSLEGYEIHDSVITLPRKTNVNSMRCTFDYDHVPHHRRLRQTHNHANGAPQFTYKPRDNSYREGSEVKINCEVMGTPKPNIIWYHNGQRFVSSRKRQLGLSNNVLRIYPFLEEDSGRYTCEAVNSIGKVSHTFSLDLISSIPPNIYEGPQSVSQNVGGQVVFVCKAKGNPKPDYTWSFDGSTIGHIKGRFMVSDDGTELRISNIEKKDEGYYSCMAGNPVGAMSADAKLTVIGGETKKASAPQIDEELLRAIAQKARQNVESAVEKTRKQLNQDKITNTNDLKRLFRFSTPKQAVELSKAREIYEESVRLVREHVEKGLILNVDELHPKNVSYESVLHVTHVQALMGLSGCHTGQFKNPCTDTCFHKKYRSFDGQCNNQNKPMYGVSLMPLRRLLKPVYENGFNTPVGWEKGRLYNGYPMPNVREVSRQLVATETITPHQKLSSMVMQWGQFVDHDLTHTVTALSRHSYATGSFCNKTCDNLDPCFNIPLSPNDPRVLSGSAKYPCIEFERSAAVCGSGETSLVFNRVTYREQMNALTSFLDASNVYGSNEVQAQELRDTYNNKGMLRYDITSSAGKEYLPFEKDSNMDCRRNFSEENPIRCFLAGDLRANEQLALAATHTIFIREHNRIAKKLNKMNGNWDGEVIYHETRKIIGAMMQHITFKHWLPVVFGSQDQVDKYVGKYQGYDPAIDSSVTNAFATAAFRFGHTIINPTLFRLGNDFMPIKQGHIALHKAFFTPELVLTEGGIDPLLRGLFASPLKHPMSTQLLNMELIEKLFMKGHEVSLDLAVMNIQRSRDHGLPSYTEYRKLCNLPVPARWEDMKGYIKDDMIIQKLRGLYGVPENIDLWVGGIVEEKIENGLFGPTFACIIGEQFRKMRDGDRFWYEKDGVFTQEQLKEIKKVTLARLLCDNGDEIDRIQKDVFMYPGKEKENYGTCEETEMMNLMAWNKCCDDVCPTMLDRILRSRHRGSRLHGCNQNGLWRPEGAKWIPPNEYCTECVCQGSRVWCSTKEDCSDNRSPFK</sequence>
<evidence type="ECO:0000256" key="2">
    <source>
        <dbReference type="ARBA" id="ARBA00004498"/>
    </source>
</evidence>
<evidence type="ECO:0000256" key="22">
    <source>
        <dbReference type="ARBA" id="ARBA00048396"/>
    </source>
</evidence>
<organism evidence="30">
    <name type="scientific">Caenorhabditis remanei</name>
    <name type="common">Caenorhabditis vulgaris</name>
    <dbReference type="NCBI Taxonomy" id="31234"/>
    <lineage>
        <taxon>Eukaryota</taxon>
        <taxon>Metazoa</taxon>
        <taxon>Ecdysozoa</taxon>
        <taxon>Nematoda</taxon>
        <taxon>Chromadorea</taxon>
        <taxon>Rhabditida</taxon>
        <taxon>Rhabditina</taxon>
        <taxon>Rhabditomorpha</taxon>
        <taxon>Rhabditoidea</taxon>
        <taxon>Rhabditidae</taxon>
        <taxon>Peloderinae</taxon>
        <taxon>Caenorhabditis</taxon>
    </lineage>
</organism>
<evidence type="ECO:0000256" key="9">
    <source>
        <dbReference type="ARBA" id="ARBA00022723"/>
    </source>
</evidence>
<keyword evidence="19" id="KW-0376">Hydrogen peroxide</keyword>
<keyword evidence="12" id="KW-0106">Calcium</keyword>
<evidence type="ECO:0000313" key="30">
    <source>
        <dbReference type="Proteomes" id="UP000008281"/>
    </source>
</evidence>
<dbReference type="FunFam" id="1.10.640.10:FF:000001">
    <property type="entry name" value="Peroxidasin homolog"/>
    <property type="match status" value="1"/>
</dbReference>
<dbReference type="InterPro" id="IPR019791">
    <property type="entry name" value="Haem_peroxidase_animal"/>
</dbReference>
<comment type="function">
    <text evidence="25">Catalyzes the two-electron oxidation of bromide by hydrogen peroxide and generates hypobromite as a reactive intermediate which mediates the formation of sulfilimine cross-links between methionine and hydroxylysine residues within an uncross-linked collagen IV NC1 hexamer. Plays a role in the attachment of tissues and in axonal guidance during early developmental stages. May functionally antagonize the peroxidasin pxn-2 to maintain neuronal development.</text>
</comment>
<dbReference type="FunFam" id="3.80.10.10:FF:000928">
    <property type="entry name" value="Peroxidasin homolog"/>
    <property type="match status" value="1"/>
</dbReference>
<dbReference type="PRINTS" id="PR00457">
    <property type="entry name" value="ANPEROXIDASE"/>
</dbReference>
<dbReference type="SMART" id="SM00409">
    <property type="entry name" value="IG"/>
    <property type="match status" value="2"/>
</dbReference>
<dbReference type="InParanoid" id="E3LZU3"/>
<evidence type="ECO:0000256" key="6">
    <source>
        <dbReference type="ARBA" id="ARBA00022559"/>
    </source>
</evidence>
<evidence type="ECO:0000256" key="15">
    <source>
        <dbReference type="ARBA" id="ARBA00023054"/>
    </source>
</evidence>
<evidence type="ECO:0000256" key="21">
    <source>
        <dbReference type="ARBA" id="ARBA00047610"/>
    </source>
</evidence>
<dbReference type="Pfam" id="PF03098">
    <property type="entry name" value="An_peroxidase"/>
    <property type="match status" value="1"/>
</dbReference>
<dbReference type="GO" id="GO:0042744">
    <property type="term" value="P:hydrogen peroxide catabolic process"/>
    <property type="evidence" value="ECO:0007669"/>
    <property type="project" value="UniProtKB-KW"/>
</dbReference>
<comment type="similarity">
    <text evidence="26">Belongs to the peroxidase family. XPO subfamily.</text>
</comment>
<comment type="subcellular location">
    <subcellularLocation>
        <location evidence="2">Secreted</location>
        <location evidence="2">Extracellular space</location>
        <location evidence="2">Extracellular matrix</location>
    </subcellularLocation>
</comment>
<dbReference type="RefSeq" id="XP_003110617.2">
    <property type="nucleotide sequence ID" value="XM_003110569.2"/>
</dbReference>
<evidence type="ECO:0000256" key="12">
    <source>
        <dbReference type="ARBA" id="ARBA00022837"/>
    </source>
</evidence>
<keyword evidence="10" id="KW-0732">Signal</keyword>
<keyword evidence="14 27" id="KW-0408">Iron</keyword>
<dbReference type="InterPro" id="IPR032675">
    <property type="entry name" value="LRR_dom_sf"/>
</dbReference>
<feature type="binding site" description="axial binding residue" evidence="27">
    <location>
        <position position="1004"/>
    </location>
    <ligand>
        <name>heme b</name>
        <dbReference type="ChEBI" id="CHEBI:60344"/>
    </ligand>
    <ligandPart>
        <name>Fe</name>
        <dbReference type="ChEBI" id="CHEBI:18248"/>
    </ligandPart>
</feature>
<dbReference type="InterPro" id="IPR001611">
    <property type="entry name" value="Leu-rich_rpt"/>
</dbReference>
<dbReference type="Gene3D" id="2.60.40.10">
    <property type="entry name" value="Immunoglobulins"/>
    <property type="match status" value="2"/>
</dbReference>
<keyword evidence="7" id="KW-0433">Leucine-rich repeat</keyword>
<dbReference type="PROSITE" id="PS51450">
    <property type="entry name" value="LRR"/>
    <property type="match status" value="1"/>
</dbReference>
<evidence type="ECO:0000256" key="8">
    <source>
        <dbReference type="ARBA" id="ARBA00022617"/>
    </source>
</evidence>
<keyword evidence="16" id="KW-1015">Disulfide bond</keyword>
<dbReference type="SMART" id="SM00365">
    <property type="entry name" value="LRR_SD22"/>
    <property type="match status" value="3"/>
</dbReference>
<dbReference type="InterPro" id="IPR003598">
    <property type="entry name" value="Ig_sub2"/>
</dbReference>
<protein>
    <submittedName>
        <fullName evidence="29">CRE-PXN-1 protein</fullName>
    </submittedName>
</protein>
<dbReference type="GO" id="GO:1902669">
    <property type="term" value="P:positive regulation of axon guidance"/>
    <property type="evidence" value="ECO:0007669"/>
    <property type="project" value="EnsemblMetazoa"/>
</dbReference>
<dbReference type="SMART" id="SM00369">
    <property type="entry name" value="LRR_TYP"/>
    <property type="match status" value="4"/>
</dbReference>
<keyword evidence="13" id="KW-0560">Oxidoreductase</keyword>
<dbReference type="CTD" id="9824534"/>
<keyword evidence="6" id="KW-0575">Peroxidase</keyword>
<keyword evidence="17" id="KW-0325">Glycoprotein</keyword>
<dbReference type="InterPro" id="IPR013783">
    <property type="entry name" value="Ig-like_fold"/>
</dbReference>
<dbReference type="InterPro" id="IPR003591">
    <property type="entry name" value="Leu-rich_rpt_typical-subtyp"/>
</dbReference>
<dbReference type="InterPro" id="IPR007110">
    <property type="entry name" value="Ig-like_dom"/>
</dbReference>
<keyword evidence="11" id="KW-0677">Repeat</keyword>
<comment type="similarity">
    <text evidence="3">Belongs to the immunoglobulin superfamily. DCC family.</text>
</comment>
<comment type="cofactor">
    <cofactor evidence="1">
        <name>heme b</name>
        <dbReference type="ChEBI" id="CHEBI:60344"/>
    </cofactor>
</comment>
<keyword evidence="15" id="KW-0175">Coiled coil</keyword>
<dbReference type="SUPFAM" id="SSF48726">
    <property type="entry name" value="Immunoglobulin"/>
    <property type="match status" value="2"/>
</dbReference>
<evidence type="ECO:0000256" key="14">
    <source>
        <dbReference type="ARBA" id="ARBA00023004"/>
    </source>
</evidence>
<evidence type="ECO:0000256" key="27">
    <source>
        <dbReference type="PIRSR" id="PIRSR619791-2"/>
    </source>
</evidence>
<comment type="catalytic activity">
    <reaction evidence="22">
        <text>L-lysyl-[collagen] + L-methionyl-[collagen] + hypobromite = [collagen]-L-lysyl-N-S-L-methionyl-[collagen] + bromide + H2O + H(+)</text>
        <dbReference type="Rhea" id="RHEA:66024"/>
        <dbReference type="Rhea" id="RHEA-COMP:12751"/>
        <dbReference type="Rhea" id="RHEA-COMP:16949"/>
        <dbReference type="Rhea" id="RHEA-COMP:16951"/>
        <dbReference type="ChEBI" id="CHEBI:15377"/>
        <dbReference type="ChEBI" id="CHEBI:15378"/>
        <dbReference type="ChEBI" id="CHEBI:15858"/>
        <dbReference type="ChEBI" id="CHEBI:16044"/>
        <dbReference type="ChEBI" id="CHEBI:29250"/>
        <dbReference type="ChEBI" id="CHEBI:29969"/>
        <dbReference type="ChEBI" id="CHEBI:166867"/>
    </reaction>
    <physiologicalReaction direction="left-to-right" evidence="22">
        <dbReference type="Rhea" id="RHEA:66025"/>
    </physiologicalReaction>
</comment>
<dbReference type="EMBL" id="DS268420">
    <property type="protein sequence ID" value="EFO87910.1"/>
    <property type="molecule type" value="Genomic_DNA"/>
</dbReference>
<evidence type="ECO:0000256" key="3">
    <source>
        <dbReference type="ARBA" id="ARBA00009588"/>
    </source>
</evidence>
<dbReference type="eggNOG" id="KOG2408">
    <property type="taxonomic scope" value="Eukaryota"/>
</dbReference>
<name>E3LZU3_CAERE</name>
<dbReference type="FunCoup" id="E3LZU3">
    <property type="interactions" value="323"/>
</dbReference>
<keyword evidence="18" id="KW-0393">Immunoglobulin domain</keyword>
<dbReference type="InterPro" id="IPR034824">
    <property type="entry name" value="Peroxidasin_peroxidase"/>
</dbReference>
<dbReference type="STRING" id="31234.E3LZU3"/>
<dbReference type="FunFam" id="2.60.40.10:FF:000299">
    <property type="entry name" value="protogenin isoform X2"/>
    <property type="match status" value="1"/>
</dbReference>
<dbReference type="InterPro" id="IPR000483">
    <property type="entry name" value="Cys-rich_flank_reg_C"/>
</dbReference>
<feature type="domain" description="Ig-like" evidence="28">
    <location>
        <begin position="346"/>
        <end position="432"/>
    </location>
</feature>
<dbReference type="GO" id="GO:0020037">
    <property type="term" value="F:heme binding"/>
    <property type="evidence" value="ECO:0007669"/>
    <property type="project" value="InterPro"/>
</dbReference>
<feature type="domain" description="Ig-like" evidence="28">
    <location>
        <begin position="439"/>
        <end position="526"/>
    </location>
</feature>
<dbReference type="InterPro" id="IPR010255">
    <property type="entry name" value="Haem_peroxidase_sf"/>
</dbReference>
<dbReference type="Gene3D" id="3.80.10.10">
    <property type="entry name" value="Ribonuclease Inhibitor"/>
    <property type="match status" value="2"/>
</dbReference>
<evidence type="ECO:0000256" key="16">
    <source>
        <dbReference type="ARBA" id="ARBA00023157"/>
    </source>
</evidence>
<dbReference type="OrthoDB" id="823504at2759"/>
<dbReference type="Gene3D" id="1.10.640.10">
    <property type="entry name" value="Haem peroxidase domain superfamily, animal type"/>
    <property type="match status" value="1"/>
</dbReference>
<keyword evidence="5" id="KW-0272">Extracellular matrix</keyword>
<dbReference type="CDD" id="cd09826">
    <property type="entry name" value="peroxidasin_like"/>
    <property type="match status" value="1"/>
</dbReference>
<dbReference type="KEGG" id="crq:GCK72_018855"/>
<dbReference type="SMART" id="SM00082">
    <property type="entry name" value="LRRCT"/>
    <property type="match status" value="1"/>
</dbReference>
<dbReference type="Pfam" id="PF13855">
    <property type="entry name" value="LRR_8"/>
    <property type="match status" value="2"/>
</dbReference>
<evidence type="ECO:0000256" key="24">
    <source>
        <dbReference type="ARBA" id="ARBA00049501"/>
    </source>
</evidence>
<keyword evidence="30" id="KW-1185">Reference proteome</keyword>
<dbReference type="GO" id="GO:0046872">
    <property type="term" value="F:metal ion binding"/>
    <property type="evidence" value="ECO:0007669"/>
    <property type="project" value="UniProtKB-KW"/>
</dbReference>
<evidence type="ECO:0000256" key="18">
    <source>
        <dbReference type="ARBA" id="ARBA00023319"/>
    </source>
</evidence>
<dbReference type="SUPFAM" id="SSF48113">
    <property type="entry name" value="Heme-dependent peroxidases"/>
    <property type="match status" value="1"/>
</dbReference>
<keyword evidence="8 27" id="KW-0349">Heme</keyword>
<dbReference type="Proteomes" id="UP000008281">
    <property type="component" value="Unassembled WGS sequence"/>
</dbReference>
<evidence type="ECO:0000256" key="23">
    <source>
        <dbReference type="ARBA" id="ARBA00048887"/>
    </source>
</evidence>
<comment type="catalytic activity">
    <reaction evidence="23">
        <text>L-tyrosyl-[protein] + bromide + H2O2 + H(+) = 3-bromo-L-tyrosyl-[protein] + 2 H2O</text>
        <dbReference type="Rhea" id="RHEA:69360"/>
        <dbReference type="Rhea" id="RHEA-COMP:10136"/>
        <dbReference type="Rhea" id="RHEA-COMP:17686"/>
        <dbReference type="ChEBI" id="CHEBI:15377"/>
        <dbReference type="ChEBI" id="CHEBI:15378"/>
        <dbReference type="ChEBI" id="CHEBI:15858"/>
        <dbReference type="ChEBI" id="CHEBI:16240"/>
        <dbReference type="ChEBI" id="CHEBI:46858"/>
        <dbReference type="ChEBI" id="CHEBI:183512"/>
    </reaction>
    <physiologicalReaction direction="left-to-right" evidence="23">
        <dbReference type="Rhea" id="RHEA:69361"/>
    </physiologicalReaction>
</comment>
<evidence type="ECO:0000256" key="17">
    <source>
        <dbReference type="ARBA" id="ARBA00023180"/>
    </source>
</evidence>
<evidence type="ECO:0000256" key="25">
    <source>
        <dbReference type="ARBA" id="ARBA00059764"/>
    </source>
</evidence>
<evidence type="ECO:0000256" key="1">
    <source>
        <dbReference type="ARBA" id="ARBA00001970"/>
    </source>
</evidence>
<comment type="catalytic activity">
    <reaction evidence="24">
        <text>hypobromite + L-tyrosyl-[protein] + H(+) = 3-bromo-L-tyrosyl-[protein] + H2O</text>
        <dbReference type="Rhea" id="RHEA:69356"/>
        <dbReference type="Rhea" id="RHEA-COMP:10136"/>
        <dbReference type="Rhea" id="RHEA-COMP:17686"/>
        <dbReference type="ChEBI" id="CHEBI:15377"/>
        <dbReference type="ChEBI" id="CHEBI:15378"/>
        <dbReference type="ChEBI" id="CHEBI:29250"/>
        <dbReference type="ChEBI" id="CHEBI:46858"/>
        <dbReference type="ChEBI" id="CHEBI:183512"/>
    </reaction>
    <physiologicalReaction direction="left-to-right" evidence="24">
        <dbReference type="Rhea" id="RHEA:69357"/>
    </physiologicalReaction>
</comment>
<gene>
    <name evidence="29" type="primary">Cre-pxn-1</name>
    <name evidence="29" type="ORF">CRE_05538</name>
</gene>
<reference evidence="29" key="1">
    <citation type="submission" date="2007-07" db="EMBL/GenBank/DDBJ databases">
        <title>PCAP assembly of the Caenorhabditis remanei genome.</title>
        <authorList>
            <consortium name="The Caenorhabditis remanei Sequencing Consortium"/>
            <person name="Wilson R.K."/>
        </authorList>
    </citation>
    <scope>NUCLEOTIDE SEQUENCE [LARGE SCALE GENOMIC DNA]</scope>
    <source>
        <strain evidence="29">PB4641</strain>
    </source>
</reference>
<dbReference type="OMA" id="NCDCRWL"/>
<dbReference type="InterPro" id="IPR037120">
    <property type="entry name" value="Haem_peroxidase_sf_animal"/>
</dbReference>
<dbReference type="GO" id="GO:0004601">
    <property type="term" value="F:peroxidase activity"/>
    <property type="evidence" value="ECO:0007669"/>
    <property type="project" value="UniProtKB-KW"/>
</dbReference>
<dbReference type="InterPro" id="IPR013098">
    <property type="entry name" value="Ig_I-set"/>
</dbReference>
<dbReference type="PANTHER" id="PTHR11475">
    <property type="entry name" value="OXIDASE/PEROXIDASE"/>
    <property type="match status" value="1"/>
</dbReference>
<evidence type="ECO:0000256" key="10">
    <source>
        <dbReference type="ARBA" id="ARBA00022729"/>
    </source>
</evidence>
<dbReference type="InterPro" id="IPR036179">
    <property type="entry name" value="Ig-like_dom_sf"/>
</dbReference>
<dbReference type="PROSITE" id="PS50292">
    <property type="entry name" value="PEROXIDASE_3"/>
    <property type="match status" value="1"/>
</dbReference>
<dbReference type="PANTHER" id="PTHR11475:SF58">
    <property type="entry name" value="PEROXIDASIN"/>
    <property type="match status" value="1"/>
</dbReference>
<dbReference type="eggNOG" id="KOG0619">
    <property type="taxonomic scope" value="Eukaryota"/>
</dbReference>
<dbReference type="PROSITE" id="PS50835">
    <property type="entry name" value="IG_LIKE"/>
    <property type="match status" value="2"/>
</dbReference>
<dbReference type="GO" id="GO:0005615">
    <property type="term" value="C:extracellular space"/>
    <property type="evidence" value="ECO:0007669"/>
    <property type="project" value="TreeGrafter"/>
</dbReference>
<evidence type="ECO:0000256" key="5">
    <source>
        <dbReference type="ARBA" id="ARBA00022530"/>
    </source>
</evidence>
<evidence type="ECO:0000256" key="19">
    <source>
        <dbReference type="ARBA" id="ARBA00023324"/>
    </source>
</evidence>
<comment type="catalytic activity">
    <reaction evidence="21">
        <text>L-lysyl-[collagen] + L-methionyl-[collagen] + H2O2 = [collagen]-L-lysyl-N-S-L-methionyl-[collagen] + 2 H2O + H(+)</text>
        <dbReference type="Rhea" id="RHEA:66020"/>
        <dbReference type="Rhea" id="RHEA-COMP:12751"/>
        <dbReference type="Rhea" id="RHEA-COMP:16949"/>
        <dbReference type="Rhea" id="RHEA-COMP:16951"/>
        <dbReference type="ChEBI" id="CHEBI:15377"/>
        <dbReference type="ChEBI" id="CHEBI:15378"/>
        <dbReference type="ChEBI" id="CHEBI:16044"/>
        <dbReference type="ChEBI" id="CHEBI:16240"/>
        <dbReference type="ChEBI" id="CHEBI:29969"/>
        <dbReference type="ChEBI" id="CHEBI:166867"/>
    </reaction>
    <physiologicalReaction direction="left-to-right" evidence="21">
        <dbReference type="Rhea" id="RHEA:66021"/>
    </physiologicalReaction>
</comment>
<dbReference type="InterPro" id="IPR003599">
    <property type="entry name" value="Ig_sub"/>
</dbReference>
<dbReference type="SUPFAM" id="SSF52058">
    <property type="entry name" value="L domain-like"/>
    <property type="match status" value="1"/>
</dbReference>
<dbReference type="HOGENOM" id="CLU_006087_0_0_1"/>
<dbReference type="GO" id="GO:0005604">
    <property type="term" value="C:basement membrane"/>
    <property type="evidence" value="ECO:0007669"/>
    <property type="project" value="EnsemblMetazoa"/>
</dbReference>
<proteinExistence type="inferred from homology"/>
<accession>E3LZU3</accession>
<evidence type="ECO:0000256" key="26">
    <source>
        <dbReference type="ARBA" id="ARBA00061342"/>
    </source>
</evidence>
<evidence type="ECO:0000256" key="13">
    <source>
        <dbReference type="ARBA" id="ARBA00023002"/>
    </source>
</evidence>
<dbReference type="Pfam" id="PF07679">
    <property type="entry name" value="I-set"/>
    <property type="match status" value="2"/>
</dbReference>
<keyword evidence="9 27" id="KW-0479">Metal-binding</keyword>
<evidence type="ECO:0000256" key="7">
    <source>
        <dbReference type="ARBA" id="ARBA00022614"/>
    </source>
</evidence>
<evidence type="ECO:0000259" key="28">
    <source>
        <dbReference type="PROSITE" id="PS50835"/>
    </source>
</evidence>
<keyword evidence="4" id="KW-0964">Secreted</keyword>
<comment type="catalytic activity">
    <reaction evidence="20">
        <text>bromide + H2O2 = hypobromite + H2O</text>
        <dbReference type="Rhea" id="RHEA:66016"/>
        <dbReference type="ChEBI" id="CHEBI:15377"/>
        <dbReference type="ChEBI" id="CHEBI:15858"/>
        <dbReference type="ChEBI" id="CHEBI:16240"/>
        <dbReference type="ChEBI" id="CHEBI:29250"/>
    </reaction>
    <physiologicalReaction direction="left-to-right" evidence="20">
        <dbReference type="Rhea" id="RHEA:66017"/>
    </physiologicalReaction>
</comment>
<dbReference type="GeneID" id="9824534"/>
<evidence type="ECO:0000256" key="11">
    <source>
        <dbReference type="ARBA" id="ARBA00022737"/>
    </source>
</evidence>